<gene>
    <name evidence="2" type="ORF">CfE428DRAFT_5522</name>
</gene>
<reference evidence="2 3" key="1">
    <citation type="journal article" date="2011" name="J. Bacteriol.">
        <title>Genome sequence of Chthoniobacter flavus Ellin428, an aerobic heterotrophic soil bacterium.</title>
        <authorList>
            <person name="Kant R."/>
            <person name="van Passel M.W."/>
            <person name="Palva A."/>
            <person name="Lucas S."/>
            <person name="Lapidus A."/>
            <person name="Glavina Del Rio T."/>
            <person name="Dalin E."/>
            <person name="Tice H."/>
            <person name="Bruce D."/>
            <person name="Goodwin L."/>
            <person name="Pitluck S."/>
            <person name="Larimer F.W."/>
            <person name="Land M.L."/>
            <person name="Hauser L."/>
            <person name="Sangwan P."/>
            <person name="de Vos W.M."/>
            <person name="Janssen P.H."/>
            <person name="Smidt H."/>
        </authorList>
    </citation>
    <scope>NUCLEOTIDE SEQUENCE [LARGE SCALE GENOMIC DNA]</scope>
    <source>
        <strain evidence="2 3">Ellin428</strain>
    </source>
</reference>
<dbReference type="Proteomes" id="UP000005824">
    <property type="component" value="Unassembled WGS sequence"/>
</dbReference>
<keyword evidence="3" id="KW-1185">Reference proteome</keyword>
<dbReference type="InParanoid" id="B4D9D2"/>
<evidence type="ECO:0000313" key="3">
    <source>
        <dbReference type="Proteomes" id="UP000005824"/>
    </source>
</evidence>
<feature type="compositionally biased region" description="Basic and acidic residues" evidence="1">
    <location>
        <begin position="67"/>
        <end position="85"/>
    </location>
</feature>
<dbReference type="STRING" id="497964.CfE428DRAFT_5522"/>
<evidence type="ECO:0000256" key="1">
    <source>
        <dbReference type="SAM" id="MobiDB-lite"/>
    </source>
</evidence>
<accession>B4D9D2</accession>
<protein>
    <submittedName>
        <fullName evidence="2">Uncharacterized protein</fullName>
    </submittedName>
</protein>
<sequence length="168" mass="18147">MFAEHVFCRENRHGSARKPTEVGGPSTSPMLPRFAQDDRGGWGASLTAIISPRANAKPSAPTPNSEEPTKKIGAAEETARKRSLERQPTLPPASLRAGAGRRYNVEALREWQPSRSEIAIHRTIRRCANGVVGWRSPSAMAKASTPEASIPKTQSSLRPFTARGHSAG</sequence>
<comment type="caution">
    <text evidence="2">The sequence shown here is derived from an EMBL/GenBank/DDBJ whole genome shotgun (WGS) entry which is preliminary data.</text>
</comment>
<feature type="compositionally biased region" description="Basic and acidic residues" evidence="1">
    <location>
        <begin position="1"/>
        <end position="13"/>
    </location>
</feature>
<evidence type="ECO:0000313" key="2">
    <source>
        <dbReference type="EMBL" id="EDY16893.1"/>
    </source>
</evidence>
<proteinExistence type="predicted"/>
<name>B4D9D2_9BACT</name>
<feature type="region of interest" description="Disordered" evidence="1">
    <location>
        <begin position="141"/>
        <end position="168"/>
    </location>
</feature>
<organism evidence="2 3">
    <name type="scientific">Chthoniobacter flavus Ellin428</name>
    <dbReference type="NCBI Taxonomy" id="497964"/>
    <lineage>
        <taxon>Bacteria</taxon>
        <taxon>Pseudomonadati</taxon>
        <taxon>Verrucomicrobiota</taxon>
        <taxon>Spartobacteria</taxon>
        <taxon>Chthoniobacterales</taxon>
        <taxon>Chthoniobacteraceae</taxon>
        <taxon>Chthoniobacter</taxon>
    </lineage>
</organism>
<dbReference type="AlphaFoldDB" id="B4D9D2"/>
<feature type="region of interest" description="Disordered" evidence="1">
    <location>
        <begin position="1"/>
        <end position="99"/>
    </location>
</feature>
<dbReference type="EMBL" id="ABVL01000026">
    <property type="protein sequence ID" value="EDY16893.1"/>
    <property type="molecule type" value="Genomic_DNA"/>
</dbReference>